<dbReference type="Proteomes" id="UP000825935">
    <property type="component" value="Chromosome 37"/>
</dbReference>
<evidence type="ECO:0000313" key="4">
    <source>
        <dbReference type="Proteomes" id="UP000825935"/>
    </source>
</evidence>
<organism evidence="3 4">
    <name type="scientific">Ceratopteris richardii</name>
    <name type="common">Triangle waterfern</name>
    <dbReference type="NCBI Taxonomy" id="49495"/>
    <lineage>
        <taxon>Eukaryota</taxon>
        <taxon>Viridiplantae</taxon>
        <taxon>Streptophyta</taxon>
        <taxon>Embryophyta</taxon>
        <taxon>Tracheophyta</taxon>
        <taxon>Polypodiopsida</taxon>
        <taxon>Polypodiidae</taxon>
        <taxon>Polypodiales</taxon>
        <taxon>Pteridineae</taxon>
        <taxon>Pteridaceae</taxon>
        <taxon>Parkerioideae</taxon>
        <taxon>Ceratopteris</taxon>
    </lineage>
</organism>
<dbReference type="InterPro" id="IPR050425">
    <property type="entry name" value="NAD(P)_dehydrat-like"/>
</dbReference>
<dbReference type="Pfam" id="PF01370">
    <property type="entry name" value="Epimerase"/>
    <property type="match status" value="1"/>
</dbReference>
<reference evidence="3" key="1">
    <citation type="submission" date="2021-08" db="EMBL/GenBank/DDBJ databases">
        <title>WGS assembly of Ceratopteris richardii.</title>
        <authorList>
            <person name="Marchant D.B."/>
            <person name="Chen G."/>
            <person name="Jenkins J."/>
            <person name="Shu S."/>
            <person name="Leebens-Mack J."/>
            <person name="Grimwood J."/>
            <person name="Schmutz J."/>
            <person name="Soltis P."/>
            <person name="Soltis D."/>
            <person name="Chen Z.-H."/>
        </authorList>
    </citation>
    <scope>NUCLEOTIDE SEQUENCE</scope>
    <source>
        <strain evidence="3">Whitten #5841</strain>
        <tissue evidence="3">Leaf</tissue>
    </source>
</reference>
<dbReference type="PANTHER" id="PTHR10366">
    <property type="entry name" value="NAD DEPENDENT EPIMERASE/DEHYDRATASE"/>
    <property type="match status" value="1"/>
</dbReference>
<dbReference type="GO" id="GO:0016616">
    <property type="term" value="F:oxidoreductase activity, acting on the CH-OH group of donors, NAD or NADP as acceptor"/>
    <property type="evidence" value="ECO:0007669"/>
    <property type="project" value="TreeGrafter"/>
</dbReference>
<dbReference type="FunFam" id="3.40.50.720:FF:000085">
    <property type="entry name" value="Dihydroflavonol reductase"/>
    <property type="match status" value="1"/>
</dbReference>
<dbReference type="CDD" id="cd08958">
    <property type="entry name" value="FR_SDR_e"/>
    <property type="match status" value="1"/>
</dbReference>
<dbReference type="PANTHER" id="PTHR10366:SF852">
    <property type="entry name" value="CINNAMOYL-COA REDUCTASE CAD2"/>
    <property type="match status" value="1"/>
</dbReference>
<dbReference type="InterPro" id="IPR001509">
    <property type="entry name" value="Epimerase_deHydtase"/>
</dbReference>
<gene>
    <name evidence="3" type="ORF">KP509_37G014100</name>
</gene>
<name>A0A8T2Q6R0_CERRI</name>
<evidence type="ECO:0000256" key="1">
    <source>
        <dbReference type="ARBA" id="ARBA00023002"/>
    </source>
</evidence>
<dbReference type="OMA" id="QGQMKEK"/>
<keyword evidence="4" id="KW-1185">Reference proteome</keyword>
<dbReference type="EMBL" id="CM035442">
    <property type="protein sequence ID" value="KAH7279310.1"/>
    <property type="molecule type" value="Genomic_DNA"/>
</dbReference>
<sequence length="324" mass="35933">MEKLVCVTGASGFIATWLVKLLLERGYTVRASVRDPENATKTAHLLGLPMAKERLKLFKADLLDYGSFDAAVDGCEAVFHTASPFFFNTDNPEKDLIEPAVNGTRNVLNACGKAKSVRRVIMTSSVAAVSYTPSRKPEDIVDESFFSDVVYCRQNNLWYQSSKTEAEKEAWRIAKEQGLDLVTINPAMVIGPLLQPTLNTSSAAILRLLNGSTNTYLNVALGWVHVKDVAEAHILAYEIGEASGRYICAESIIHYERITQMLRDLFPKYPIPSKCSDESSPRAPEYTICTDKVKSLGLKYTPIKQALIDTVESLVENKFLQKAD</sequence>
<evidence type="ECO:0000259" key="2">
    <source>
        <dbReference type="Pfam" id="PF01370"/>
    </source>
</evidence>
<protein>
    <recommendedName>
        <fullName evidence="2">NAD-dependent epimerase/dehydratase domain-containing protein</fullName>
    </recommendedName>
</protein>
<comment type="caution">
    <text evidence="3">The sequence shown here is derived from an EMBL/GenBank/DDBJ whole genome shotgun (WGS) entry which is preliminary data.</text>
</comment>
<dbReference type="OrthoDB" id="2735536at2759"/>
<feature type="domain" description="NAD-dependent epimerase/dehydratase" evidence="2">
    <location>
        <begin position="5"/>
        <end position="241"/>
    </location>
</feature>
<dbReference type="Gene3D" id="3.40.50.720">
    <property type="entry name" value="NAD(P)-binding Rossmann-like Domain"/>
    <property type="match status" value="1"/>
</dbReference>
<proteinExistence type="predicted"/>
<dbReference type="InterPro" id="IPR036291">
    <property type="entry name" value="NAD(P)-bd_dom_sf"/>
</dbReference>
<evidence type="ECO:0000313" key="3">
    <source>
        <dbReference type="EMBL" id="KAH7279310.1"/>
    </source>
</evidence>
<accession>A0A8T2Q6R0</accession>
<dbReference type="SUPFAM" id="SSF51735">
    <property type="entry name" value="NAD(P)-binding Rossmann-fold domains"/>
    <property type="match status" value="1"/>
</dbReference>
<keyword evidence="1" id="KW-0560">Oxidoreductase</keyword>
<dbReference type="AlphaFoldDB" id="A0A8T2Q6R0"/>